<reference evidence="3 4" key="1">
    <citation type="submission" date="2019-03" db="EMBL/GenBank/DDBJ databases">
        <title>Genomic Encyclopedia of Type Strains, Phase IV (KMG-IV): sequencing the most valuable type-strain genomes for metagenomic binning, comparative biology and taxonomic classification.</title>
        <authorList>
            <person name="Goeker M."/>
        </authorList>
    </citation>
    <scope>NUCLEOTIDE SEQUENCE [LARGE SCALE GENOMIC DNA]</scope>
    <source>
        <strain evidence="3 4">DSM 19345</strain>
    </source>
</reference>
<dbReference type="AlphaFoldDB" id="A0A4R3LVH0"/>
<organism evidence="3 4">
    <name type="scientific">Tepidamorphus gemmatus</name>
    <dbReference type="NCBI Taxonomy" id="747076"/>
    <lineage>
        <taxon>Bacteria</taxon>
        <taxon>Pseudomonadati</taxon>
        <taxon>Pseudomonadota</taxon>
        <taxon>Alphaproteobacteria</taxon>
        <taxon>Hyphomicrobiales</taxon>
        <taxon>Tepidamorphaceae</taxon>
        <taxon>Tepidamorphus</taxon>
    </lineage>
</organism>
<keyword evidence="4" id="KW-1185">Reference proteome</keyword>
<evidence type="ECO:0000313" key="3">
    <source>
        <dbReference type="EMBL" id="TCT04562.1"/>
    </source>
</evidence>
<gene>
    <name evidence="3" type="ORF">EDC22_11542</name>
</gene>
<dbReference type="Pfam" id="PF11720">
    <property type="entry name" value="Inhibitor_I78"/>
    <property type="match status" value="1"/>
</dbReference>
<feature type="compositionally biased region" description="Low complexity" evidence="1">
    <location>
        <begin position="47"/>
        <end position="65"/>
    </location>
</feature>
<dbReference type="PANTHER" id="PTHR39600:SF1">
    <property type="entry name" value="PEPTIDASE INHIBITOR I78 FAMILY PROTEIN"/>
    <property type="match status" value="1"/>
</dbReference>
<dbReference type="RefSeq" id="WP_207903814.1">
    <property type="nucleotide sequence ID" value="NZ_SMAK01000015.1"/>
</dbReference>
<feature type="region of interest" description="Disordered" evidence="1">
    <location>
        <begin position="20"/>
        <end position="79"/>
    </location>
</feature>
<dbReference type="PROSITE" id="PS51257">
    <property type="entry name" value="PROKAR_LIPOPROTEIN"/>
    <property type="match status" value="1"/>
</dbReference>
<proteinExistence type="predicted"/>
<accession>A0A4R3LVH0</accession>
<dbReference type="PANTHER" id="PTHR39600">
    <property type="entry name" value="PEPTIDASE INHIBITOR I78 FAMILY PROTEIN"/>
    <property type="match status" value="1"/>
</dbReference>
<comment type="caution">
    <text evidence="3">The sequence shown here is derived from an EMBL/GenBank/DDBJ whole genome shotgun (WGS) entry which is preliminary data.</text>
</comment>
<dbReference type="EMBL" id="SMAK01000015">
    <property type="protein sequence ID" value="TCT04562.1"/>
    <property type="molecule type" value="Genomic_DNA"/>
</dbReference>
<evidence type="ECO:0000313" key="4">
    <source>
        <dbReference type="Proteomes" id="UP000295678"/>
    </source>
</evidence>
<dbReference type="Proteomes" id="UP000295678">
    <property type="component" value="Unassembled WGS sequence"/>
</dbReference>
<feature type="signal peptide" evidence="2">
    <location>
        <begin position="1"/>
        <end position="17"/>
    </location>
</feature>
<keyword evidence="2" id="KW-0732">Signal</keyword>
<evidence type="ECO:0000256" key="2">
    <source>
        <dbReference type="SAM" id="SignalP"/>
    </source>
</evidence>
<sequence>MRSIGAAAGLLATALMAAACNGSDEPPPGGSVTPQQPGGTTASPPQGGISTSPPGASIGSSPGSGQTPPATGEGCNPAPAQFAIGRVATPALIESARQAAGARLVRVLRPDMAVTQEYSPDRLNVLVDEGGVVREVTCW</sequence>
<feature type="chain" id="PRO_5020598945" evidence="2">
    <location>
        <begin position="18"/>
        <end position="139"/>
    </location>
</feature>
<dbReference type="Gene3D" id="3.30.10.10">
    <property type="entry name" value="Trypsin Inhibitor V, subunit A"/>
    <property type="match status" value="1"/>
</dbReference>
<name>A0A4R3LVH0_9HYPH</name>
<dbReference type="InterPro" id="IPR021719">
    <property type="entry name" value="Prot_inh_I78"/>
</dbReference>
<feature type="compositionally biased region" description="Polar residues" evidence="1">
    <location>
        <begin position="32"/>
        <end position="44"/>
    </location>
</feature>
<protein>
    <submittedName>
        <fullName evidence="3">Peptidase inhibitor I78 family protein</fullName>
    </submittedName>
</protein>
<evidence type="ECO:0000256" key="1">
    <source>
        <dbReference type="SAM" id="MobiDB-lite"/>
    </source>
</evidence>